<proteinExistence type="predicted"/>
<evidence type="ECO:0000259" key="3">
    <source>
        <dbReference type="PROSITE" id="PS50002"/>
    </source>
</evidence>
<keyword evidence="1 2" id="KW-0728">SH3 domain</keyword>
<dbReference type="SUPFAM" id="SSF50044">
    <property type="entry name" value="SH3-domain"/>
    <property type="match status" value="1"/>
</dbReference>
<accession>A2G3Q9</accession>
<evidence type="ECO:0000256" key="2">
    <source>
        <dbReference type="PROSITE-ProRule" id="PRU00192"/>
    </source>
</evidence>
<dbReference type="EMBL" id="DS114340">
    <property type="protein sequence ID" value="EAX88207.1"/>
    <property type="molecule type" value="Genomic_DNA"/>
</dbReference>
<dbReference type="InterPro" id="IPR001452">
    <property type="entry name" value="SH3_domain"/>
</dbReference>
<protein>
    <submittedName>
        <fullName evidence="4">Variant SH3 domain containing protein</fullName>
    </submittedName>
</protein>
<reference evidence="4" key="2">
    <citation type="journal article" date="2007" name="Science">
        <title>Draft genome sequence of the sexually transmitted pathogen Trichomonas vaginalis.</title>
        <authorList>
            <person name="Carlton J.M."/>
            <person name="Hirt R.P."/>
            <person name="Silva J.C."/>
            <person name="Delcher A.L."/>
            <person name="Schatz M."/>
            <person name="Zhao Q."/>
            <person name="Wortman J.R."/>
            <person name="Bidwell S.L."/>
            <person name="Alsmark U.C.M."/>
            <person name="Besteiro S."/>
            <person name="Sicheritz-Ponten T."/>
            <person name="Noel C.J."/>
            <person name="Dacks J.B."/>
            <person name="Foster P.G."/>
            <person name="Simillion C."/>
            <person name="Van de Peer Y."/>
            <person name="Miranda-Saavedra D."/>
            <person name="Barton G.J."/>
            <person name="Westrop G.D."/>
            <person name="Mueller S."/>
            <person name="Dessi D."/>
            <person name="Fiori P.L."/>
            <person name="Ren Q."/>
            <person name="Paulsen I."/>
            <person name="Zhang H."/>
            <person name="Bastida-Corcuera F.D."/>
            <person name="Simoes-Barbosa A."/>
            <person name="Brown M.T."/>
            <person name="Hayes R.D."/>
            <person name="Mukherjee M."/>
            <person name="Okumura C.Y."/>
            <person name="Schneider R."/>
            <person name="Smith A.J."/>
            <person name="Vanacova S."/>
            <person name="Villalvazo M."/>
            <person name="Haas B.J."/>
            <person name="Pertea M."/>
            <person name="Feldblyum T.V."/>
            <person name="Utterback T.R."/>
            <person name="Shu C.L."/>
            <person name="Osoegawa K."/>
            <person name="de Jong P.J."/>
            <person name="Hrdy I."/>
            <person name="Horvathova L."/>
            <person name="Zubacova Z."/>
            <person name="Dolezal P."/>
            <person name="Malik S.B."/>
            <person name="Logsdon J.M. Jr."/>
            <person name="Henze K."/>
            <person name="Gupta A."/>
            <person name="Wang C.C."/>
            <person name="Dunne R.L."/>
            <person name="Upcroft J.A."/>
            <person name="Upcroft P."/>
            <person name="White O."/>
            <person name="Salzberg S.L."/>
            <person name="Tang P."/>
            <person name="Chiu C.-H."/>
            <person name="Lee Y.-S."/>
            <person name="Embley T.M."/>
            <person name="Coombs G.H."/>
            <person name="Mottram J.C."/>
            <person name="Tachezy J."/>
            <person name="Fraser-Liggett C.M."/>
            <person name="Johnson P.J."/>
        </authorList>
    </citation>
    <scope>NUCLEOTIDE SEQUENCE [LARGE SCALE GENOMIC DNA]</scope>
    <source>
        <strain evidence="4">G3</strain>
    </source>
</reference>
<evidence type="ECO:0000313" key="4">
    <source>
        <dbReference type="EMBL" id="EAX88207.1"/>
    </source>
</evidence>
<gene>
    <name evidence="4" type="ORF">TVAG_289380</name>
</gene>
<organism evidence="4 5">
    <name type="scientific">Trichomonas vaginalis (strain ATCC PRA-98 / G3)</name>
    <dbReference type="NCBI Taxonomy" id="412133"/>
    <lineage>
        <taxon>Eukaryota</taxon>
        <taxon>Metamonada</taxon>
        <taxon>Parabasalia</taxon>
        <taxon>Trichomonadida</taxon>
        <taxon>Trichomonadidae</taxon>
        <taxon>Trichomonas</taxon>
    </lineage>
</organism>
<dbReference type="VEuPathDB" id="TrichDB:TVAG_289380"/>
<dbReference type="SMART" id="SM00326">
    <property type="entry name" value="SH3"/>
    <property type="match status" value="1"/>
</dbReference>
<keyword evidence="5" id="KW-1185">Reference proteome</keyword>
<dbReference type="InterPro" id="IPR036028">
    <property type="entry name" value="SH3-like_dom_sf"/>
</dbReference>
<dbReference type="RefSeq" id="XP_001301137.1">
    <property type="nucleotide sequence ID" value="XM_001301136.1"/>
</dbReference>
<evidence type="ECO:0000313" key="5">
    <source>
        <dbReference type="Proteomes" id="UP000001542"/>
    </source>
</evidence>
<dbReference type="InParanoid" id="A2G3Q9"/>
<dbReference type="Proteomes" id="UP000001542">
    <property type="component" value="Unassembled WGS sequence"/>
</dbReference>
<dbReference type="SMR" id="A2G3Q9"/>
<dbReference type="Pfam" id="PF00018">
    <property type="entry name" value="SH3_1"/>
    <property type="match status" value="1"/>
</dbReference>
<dbReference type="GO" id="GO:0016560">
    <property type="term" value="P:protein import into peroxisome matrix, docking"/>
    <property type="evidence" value="ECO:0000318"/>
    <property type="project" value="GO_Central"/>
</dbReference>
<dbReference type="KEGG" id="tva:4745863"/>
<evidence type="ECO:0000256" key="1">
    <source>
        <dbReference type="ARBA" id="ARBA00022443"/>
    </source>
</evidence>
<reference evidence="4" key="1">
    <citation type="submission" date="2006-10" db="EMBL/GenBank/DDBJ databases">
        <authorList>
            <person name="Amadeo P."/>
            <person name="Zhao Q."/>
            <person name="Wortman J."/>
            <person name="Fraser-Liggett C."/>
            <person name="Carlton J."/>
        </authorList>
    </citation>
    <scope>NUCLEOTIDE SEQUENCE</scope>
    <source>
        <strain evidence="4">G3</strain>
    </source>
</reference>
<dbReference type="GO" id="GO:1990429">
    <property type="term" value="C:peroxisomal importomer complex"/>
    <property type="evidence" value="ECO:0000318"/>
    <property type="project" value="GO_Central"/>
</dbReference>
<name>A2G3Q9_TRIV3</name>
<dbReference type="GO" id="GO:0005778">
    <property type="term" value="C:peroxisomal membrane"/>
    <property type="evidence" value="ECO:0000318"/>
    <property type="project" value="GO_Central"/>
</dbReference>
<dbReference type="OrthoDB" id="10037838at2759"/>
<feature type="domain" description="SH3" evidence="3">
    <location>
        <begin position="307"/>
        <end position="368"/>
    </location>
</feature>
<sequence>MESYDAQFIQFNELTAEFHKFLDTEENLILHTKSLIDILEYCCDNYNSFLANTSQVMFQSLTKSVLVFSENSSNTEIFNSQYQRLLDIYAEISAQIILMIKRIHKTLVPQIKDAVREELDVFEDCKERVSEIEKNYLNRKTSINNNVSMLKGIAKDIASAKKKNDVFKLTPLVKSYVQIYKSTKVISRNLNLFILKYNKEVQKATEAFKNLDTKRSQIILNFILDISTEYEDSFKNYTSVYKAITEKYSKPQNVLTGEDYVKWFIHEKNLFRTMLSDAVYKSTGFQFEEDPDILIRSSHIEAAPTDYPIYVAKAKYKFDSKGQTELSFLPGDTLYLYEKPSQMWILASKNGQYPQGYIPSSAITILEKKFCYSLVSKAYDNDYLGIAPGMCLVIENNLGDTYICTNPQGKQGKVKKSDVVIC</sequence>
<dbReference type="AlphaFoldDB" id="A2G3Q9"/>
<dbReference type="VEuPathDB" id="TrichDB:TVAGG3_0623620"/>
<dbReference type="PROSITE" id="PS50002">
    <property type="entry name" value="SH3"/>
    <property type="match status" value="1"/>
</dbReference>
<dbReference type="Gene3D" id="2.30.30.40">
    <property type="entry name" value="SH3 Domains"/>
    <property type="match status" value="1"/>
</dbReference>